<comment type="caution">
    <text evidence="1">The sequence shown here is derived from an EMBL/GenBank/DDBJ whole genome shotgun (WGS) entry which is preliminary data.</text>
</comment>
<keyword evidence="2" id="KW-1185">Reference proteome</keyword>
<dbReference type="RefSeq" id="WP_341698867.1">
    <property type="nucleotide sequence ID" value="NZ_JBBYHU010000001.1"/>
</dbReference>
<name>A0ABU9HHJ6_9FLAO</name>
<accession>A0ABU9HHJ6</accession>
<reference evidence="1 2" key="1">
    <citation type="submission" date="2024-04" db="EMBL/GenBank/DDBJ databases">
        <title>Flavobacterium sp. DGU99 16S ribosomal RNA gene Genome sequencing and assembly.</title>
        <authorList>
            <person name="Park S."/>
        </authorList>
    </citation>
    <scope>NUCLEOTIDE SEQUENCE [LARGE SCALE GENOMIC DNA]</scope>
    <source>
        <strain evidence="1 2">DGU99</strain>
    </source>
</reference>
<evidence type="ECO:0008006" key="3">
    <source>
        <dbReference type="Google" id="ProtNLM"/>
    </source>
</evidence>
<dbReference type="Proteomes" id="UP001398556">
    <property type="component" value="Unassembled WGS sequence"/>
</dbReference>
<evidence type="ECO:0000313" key="2">
    <source>
        <dbReference type="Proteomes" id="UP001398556"/>
    </source>
</evidence>
<gene>
    <name evidence="1" type="ORF">AAEO59_00830</name>
</gene>
<dbReference type="EMBL" id="JBBYHU010000001">
    <property type="protein sequence ID" value="MEL1239583.1"/>
    <property type="molecule type" value="Genomic_DNA"/>
</dbReference>
<proteinExistence type="predicted"/>
<sequence length="208" mass="24772">MLEAENEFHIDLEFFNSDSFRRILSIELFKDVEDIFERNYKELLNVRDDSGDLKRVIHNFLMSNSTLIDQTRRLIVKCPKIETEFRLKISKKYANSPLNSFVKDLRNYNTHYSLPLIMKPVEIEEGKLIVKGEVMDKNSLLKWRGWSSLSLTFINEQDNSIDIQSTFNDHFNNVAELYNWLNIRLKELYFDDFEKYNNLLKVTSIAKK</sequence>
<organism evidence="1 2">
    <name type="scientific">Flavobacterium flavipallidum</name>
    <dbReference type="NCBI Taxonomy" id="3139140"/>
    <lineage>
        <taxon>Bacteria</taxon>
        <taxon>Pseudomonadati</taxon>
        <taxon>Bacteroidota</taxon>
        <taxon>Flavobacteriia</taxon>
        <taxon>Flavobacteriales</taxon>
        <taxon>Flavobacteriaceae</taxon>
        <taxon>Flavobacterium</taxon>
    </lineage>
</organism>
<protein>
    <recommendedName>
        <fullName evidence="3">TIGR04255 family protein</fullName>
    </recommendedName>
</protein>
<evidence type="ECO:0000313" key="1">
    <source>
        <dbReference type="EMBL" id="MEL1239583.1"/>
    </source>
</evidence>